<reference evidence="5 6" key="1">
    <citation type="submission" date="2015-06" db="EMBL/GenBank/DDBJ databases">
        <title>Genome sequence of the organohalide-respiring Dehalogenimonas alkenigignens type strain (IP3-3T).</title>
        <authorList>
            <person name="Key T.A."/>
            <person name="Richmond D.P."/>
            <person name="Bowman K.S."/>
            <person name="Cho Y.-J."/>
            <person name="Chun J."/>
            <person name="da Costa M.S."/>
            <person name="Rainey F.A."/>
            <person name="Moe W.M."/>
        </authorList>
    </citation>
    <scope>NUCLEOTIDE SEQUENCE [LARGE SCALE GENOMIC DNA]</scope>
    <source>
        <strain evidence="5 6">IP3-3</strain>
    </source>
</reference>
<dbReference type="OrthoDB" id="1646880at2"/>
<dbReference type="STRING" id="1217799.DEALK_00400"/>
<dbReference type="RefSeq" id="WP_058437584.1">
    <property type="nucleotide sequence ID" value="NZ_KQ758903.1"/>
</dbReference>
<keyword evidence="6" id="KW-1185">Reference proteome</keyword>
<dbReference type="PROSITE" id="PS50110">
    <property type="entry name" value="RESPONSE_REGULATORY"/>
    <property type="match status" value="1"/>
</dbReference>
<evidence type="ECO:0000256" key="3">
    <source>
        <dbReference type="SAM" id="MobiDB-lite"/>
    </source>
</evidence>
<dbReference type="Pfam" id="PF00072">
    <property type="entry name" value="Response_reg"/>
    <property type="match status" value="1"/>
</dbReference>
<dbReference type="Gene3D" id="3.40.50.2300">
    <property type="match status" value="1"/>
</dbReference>
<evidence type="ECO:0000256" key="1">
    <source>
        <dbReference type="ARBA" id="ARBA00022553"/>
    </source>
</evidence>
<accession>A0A0W0GKS3</accession>
<evidence type="ECO:0000313" key="5">
    <source>
        <dbReference type="EMBL" id="KTB49128.1"/>
    </source>
</evidence>
<evidence type="ECO:0000256" key="2">
    <source>
        <dbReference type="PROSITE-ProRule" id="PRU00169"/>
    </source>
</evidence>
<evidence type="ECO:0000259" key="4">
    <source>
        <dbReference type="PROSITE" id="PS50110"/>
    </source>
</evidence>
<dbReference type="PANTHER" id="PTHR44591:SF3">
    <property type="entry name" value="RESPONSE REGULATORY DOMAIN-CONTAINING PROTEIN"/>
    <property type="match status" value="1"/>
</dbReference>
<keyword evidence="1 2" id="KW-0597">Phosphoprotein</keyword>
<protein>
    <submittedName>
        <fullName evidence="5">Response regulator receiver domain</fullName>
    </submittedName>
</protein>
<dbReference type="InterPro" id="IPR050595">
    <property type="entry name" value="Bact_response_regulator"/>
</dbReference>
<gene>
    <name evidence="5" type="ORF">DEALK_00400</name>
</gene>
<dbReference type="GO" id="GO:0000160">
    <property type="term" value="P:phosphorelay signal transduction system"/>
    <property type="evidence" value="ECO:0007669"/>
    <property type="project" value="InterPro"/>
</dbReference>
<organism evidence="5 6">
    <name type="scientific">Dehalogenimonas alkenigignens</name>
    <dbReference type="NCBI Taxonomy" id="1217799"/>
    <lineage>
        <taxon>Bacteria</taxon>
        <taxon>Bacillati</taxon>
        <taxon>Chloroflexota</taxon>
        <taxon>Dehalococcoidia</taxon>
        <taxon>Dehalococcoidales</taxon>
        <taxon>Dehalococcoidaceae</taxon>
        <taxon>Dehalogenimonas</taxon>
    </lineage>
</organism>
<dbReference type="SUPFAM" id="SSF52172">
    <property type="entry name" value="CheY-like"/>
    <property type="match status" value="1"/>
</dbReference>
<feature type="region of interest" description="Disordered" evidence="3">
    <location>
        <begin position="120"/>
        <end position="146"/>
    </location>
</feature>
<comment type="caution">
    <text evidence="5">The sequence shown here is derived from an EMBL/GenBank/DDBJ whole genome shotgun (WGS) entry which is preliminary data.</text>
</comment>
<name>A0A0W0GKS3_9CHLR</name>
<feature type="modified residue" description="4-aspartylphosphate" evidence="2">
    <location>
        <position position="53"/>
    </location>
</feature>
<evidence type="ECO:0000313" key="6">
    <source>
        <dbReference type="Proteomes" id="UP000053947"/>
    </source>
</evidence>
<sequence length="160" mass="17378">MKLVIIENSPEVSDLVSLAFSVGRPDTQIIAVTPEVDMISLIRGTNPDVVFVDLGLKKMAGFEAIINIRSFSEVAIIAVADLKTVNDIPKAINLGANESIEKPLDLMDILVKICRLTEKRETKKQQPTSQNDGPPGQTELISSTKPICIRTPSLPRTLAS</sequence>
<dbReference type="InterPro" id="IPR011006">
    <property type="entry name" value="CheY-like_superfamily"/>
</dbReference>
<dbReference type="AlphaFoldDB" id="A0A0W0GKS3"/>
<dbReference type="SMART" id="SM00448">
    <property type="entry name" value="REC"/>
    <property type="match status" value="1"/>
</dbReference>
<dbReference type="Proteomes" id="UP000053947">
    <property type="component" value="Unassembled WGS sequence"/>
</dbReference>
<feature type="domain" description="Response regulatory" evidence="4">
    <location>
        <begin position="2"/>
        <end position="117"/>
    </location>
</feature>
<dbReference type="InterPro" id="IPR001789">
    <property type="entry name" value="Sig_transdc_resp-reg_receiver"/>
</dbReference>
<dbReference type="EMBL" id="LFDV01000001">
    <property type="protein sequence ID" value="KTB49128.1"/>
    <property type="molecule type" value="Genomic_DNA"/>
</dbReference>
<dbReference type="PANTHER" id="PTHR44591">
    <property type="entry name" value="STRESS RESPONSE REGULATOR PROTEIN 1"/>
    <property type="match status" value="1"/>
</dbReference>
<proteinExistence type="predicted"/>